<dbReference type="AlphaFoldDB" id="A0A9P4J4S1"/>
<evidence type="ECO:0000256" key="5">
    <source>
        <dbReference type="ARBA" id="ARBA00022801"/>
    </source>
</evidence>
<evidence type="ECO:0000259" key="17">
    <source>
        <dbReference type="PROSITE" id="PS51195"/>
    </source>
</evidence>
<dbReference type="GO" id="GO:0016787">
    <property type="term" value="F:hydrolase activity"/>
    <property type="evidence" value="ECO:0007669"/>
    <property type="project" value="UniProtKB-KW"/>
</dbReference>
<comment type="function">
    <text evidence="10">ATP-dependent RNA helicase involved spliceosome assembly and in nuclear splicing. Catalyzes an ATP-dependent conformational change of U2 snRNP. Bridges U1 and U2 snRNPs and enables stable U2 snRNP association with intron RNA.</text>
</comment>
<evidence type="ECO:0000256" key="6">
    <source>
        <dbReference type="ARBA" id="ARBA00022806"/>
    </source>
</evidence>
<evidence type="ECO:0000256" key="10">
    <source>
        <dbReference type="ARBA" id="ARBA00037330"/>
    </source>
</evidence>
<feature type="compositionally biased region" description="Acidic residues" evidence="14">
    <location>
        <begin position="336"/>
        <end position="352"/>
    </location>
</feature>
<feature type="region of interest" description="Disordered" evidence="14">
    <location>
        <begin position="1"/>
        <end position="237"/>
    </location>
</feature>
<comment type="similarity">
    <text evidence="11">Belongs to the DEAD box helicase family. DDX46/PRP5 subfamily.</text>
</comment>
<evidence type="ECO:0000256" key="12">
    <source>
        <dbReference type="ARBA" id="ARBA00047984"/>
    </source>
</evidence>
<comment type="catalytic activity">
    <reaction evidence="12">
        <text>ATP + H2O = ADP + phosphate + H(+)</text>
        <dbReference type="Rhea" id="RHEA:13065"/>
        <dbReference type="ChEBI" id="CHEBI:15377"/>
        <dbReference type="ChEBI" id="CHEBI:15378"/>
        <dbReference type="ChEBI" id="CHEBI:30616"/>
        <dbReference type="ChEBI" id="CHEBI:43474"/>
        <dbReference type="ChEBI" id="CHEBI:456216"/>
        <dbReference type="EC" id="3.6.4.13"/>
    </reaction>
</comment>
<dbReference type="InterPro" id="IPR014001">
    <property type="entry name" value="Helicase_ATP-bd"/>
</dbReference>
<evidence type="ECO:0000256" key="4">
    <source>
        <dbReference type="ARBA" id="ARBA00022741"/>
    </source>
</evidence>
<reference evidence="18" key="1">
    <citation type="journal article" date="2020" name="Stud. Mycol.">
        <title>101 Dothideomycetes genomes: a test case for predicting lifestyles and emergence of pathogens.</title>
        <authorList>
            <person name="Haridas S."/>
            <person name="Albert R."/>
            <person name="Binder M."/>
            <person name="Bloem J."/>
            <person name="Labutti K."/>
            <person name="Salamov A."/>
            <person name="Andreopoulos B."/>
            <person name="Baker S."/>
            <person name="Barry K."/>
            <person name="Bills G."/>
            <person name="Bluhm B."/>
            <person name="Cannon C."/>
            <person name="Castanera R."/>
            <person name="Culley D."/>
            <person name="Daum C."/>
            <person name="Ezra D."/>
            <person name="Gonzalez J."/>
            <person name="Henrissat B."/>
            <person name="Kuo A."/>
            <person name="Liang C."/>
            <person name="Lipzen A."/>
            <person name="Lutzoni F."/>
            <person name="Magnuson J."/>
            <person name="Mondo S."/>
            <person name="Nolan M."/>
            <person name="Ohm R."/>
            <person name="Pangilinan J."/>
            <person name="Park H.-J."/>
            <person name="Ramirez L."/>
            <person name="Alfaro M."/>
            <person name="Sun H."/>
            <person name="Tritt A."/>
            <person name="Yoshinaga Y."/>
            <person name="Zwiers L.-H."/>
            <person name="Turgeon B."/>
            <person name="Goodwin S."/>
            <person name="Spatafora J."/>
            <person name="Crous P."/>
            <person name="Grigoriev I."/>
        </authorList>
    </citation>
    <scope>NUCLEOTIDE SEQUENCE</scope>
    <source>
        <strain evidence="18">CBS 260.36</strain>
    </source>
</reference>
<dbReference type="GO" id="GO:0006397">
    <property type="term" value="P:mRNA processing"/>
    <property type="evidence" value="ECO:0007669"/>
    <property type="project" value="UniProtKB-KW"/>
</dbReference>
<dbReference type="CDD" id="cd18787">
    <property type="entry name" value="SF2_C_DEAD"/>
    <property type="match status" value="1"/>
</dbReference>
<dbReference type="GO" id="GO:0008380">
    <property type="term" value="P:RNA splicing"/>
    <property type="evidence" value="ECO:0007669"/>
    <property type="project" value="UniProtKB-KW"/>
</dbReference>
<dbReference type="SMART" id="SM00487">
    <property type="entry name" value="DEXDc"/>
    <property type="match status" value="1"/>
</dbReference>
<evidence type="ECO:0000313" key="19">
    <source>
        <dbReference type="Proteomes" id="UP000799439"/>
    </source>
</evidence>
<dbReference type="SUPFAM" id="SSF52540">
    <property type="entry name" value="P-loop containing nucleoside triphosphate hydrolases"/>
    <property type="match status" value="1"/>
</dbReference>
<keyword evidence="6" id="KW-0347">Helicase</keyword>
<feature type="domain" description="Helicase C-terminal" evidence="16">
    <location>
        <begin position="749"/>
        <end position="900"/>
    </location>
</feature>
<sequence>MARGPHSRHSDYRDRRDDRRDYYRGDYRDRRDDRDSRRDPRRLTPPPRDQDLFSKRGSATRDGRLERPDYDSPPRRDRSRDRKRERSPERDRAGRDHSRERLRHDRSYRDDDLRDHKRPRHDDYHRDRRGSGDSGRDRRHDVRYSRAEEERREKQAAEETEKRKKEEAERKLADRQARLAIWRAKKQAEINGNSSPRPGSARSSVAPSSPGTPQVNVATADTPDVDEPAKPFAGKFDHKEIAKRAKAKLENGSGLGQAGVGKALAEQFKKPDLPRQIGGSLKSTKGASKAISASFGMSKSMSADADAEKAEGMLELDDDDSKNRRRAMIPMADLSEGSDQEGVEQNEEGMSSDDEFLDEQAAANAARAAAEERAAAAAAATVPIDTVMSDAPNNAVVGDDEEIDPLDAYMFGLEGQAGPKKKRNNKLTEVGVTFSDDEDNIMDAVGDDIDLPAIKIKKKKEIPTVDHSKVEYEPFRKDFYTEPLELQEMSEEDVKSLRFELDDIKIQGSDVPKPVQKFAQFGLGSQVLDIINNLGFEKPTCIQAQAIPAIMSGRDVIGVAKTGSGKTAAFILPMFRHIKDQRPLENMEGPIGLIMAPTRELATQIHRECRPYLKALNLRAVCAYGGAPITEQIAALKRGAEIVVCTPGRLIDLLGANSGRVINLKRTTYVVMDEADRMFDMGFEPQISKVLNNIRPDRQCVLFSATFPRKMESLARKELHQPVQITVGGRSVVPKEITQKVEIIEEKDKLKRLLHLVGEETAADDDHRVLVFVERQDMADWLLKRFWDANYPCVSVHGGKEQIDRDDSLDDFKQGIVPVMFATSVAARGLDVKQLTLVVNYDVPSHLEDYVHRAGRTGRAGNLGTAVTFITPEQGRFSLDIVKALKQSETPVPEDLQNMADKFWNKVKEGSEKRWGASGFGGHGLEKLEQELNAEHARQRRQFKTDDQPDDEEEEKKKPTAKDSQAEAAIAKALGETSQVALKTGEKAAEKSGEDAQISELFSGTVQKKEKSEKAAMDLPRGGSKLSRAAAAAALINSRLSGSQGSARAGVSIDNRGPDAGEYYYKIEINDLPQKARWAVTNRGNVSKILDRSNVSITTKGQYYAPGVEPGPGDLPKMSILVEGDTELLVNNAVAELRRLLKEAIMMTQVAESRAPVGGGKYTVV</sequence>
<evidence type="ECO:0000256" key="13">
    <source>
        <dbReference type="PROSITE-ProRule" id="PRU00552"/>
    </source>
</evidence>
<evidence type="ECO:0000256" key="1">
    <source>
        <dbReference type="ARBA" id="ARBA00004123"/>
    </source>
</evidence>
<evidence type="ECO:0000259" key="16">
    <source>
        <dbReference type="PROSITE" id="PS51194"/>
    </source>
</evidence>
<keyword evidence="3" id="KW-0507">mRNA processing</keyword>
<dbReference type="InterPro" id="IPR027417">
    <property type="entry name" value="P-loop_NTPase"/>
</dbReference>
<feature type="compositionally biased region" description="Basic and acidic residues" evidence="14">
    <location>
        <begin position="985"/>
        <end position="994"/>
    </location>
</feature>
<evidence type="ECO:0000256" key="8">
    <source>
        <dbReference type="ARBA" id="ARBA00023187"/>
    </source>
</evidence>
<keyword evidence="8" id="KW-0508">mRNA splicing</keyword>
<comment type="caution">
    <text evidence="18">The sequence shown here is derived from an EMBL/GenBank/DDBJ whole genome shotgun (WGS) entry which is preliminary data.</text>
</comment>
<dbReference type="InterPro" id="IPR000629">
    <property type="entry name" value="RNA-helicase_DEAD-box_CS"/>
</dbReference>
<keyword evidence="4" id="KW-0547">Nucleotide-binding</keyword>
<keyword evidence="5 18" id="KW-0378">Hydrolase</keyword>
<dbReference type="SMART" id="SM00490">
    <property type="entry name" value="HELICc"/>
    <property type="match status" value="1"/>
</dbReference>
<evidence type="ECO:0000256" key="14">
    <source>
        <dbReference type="SAM" id="MobiDB-lite"/>
    </source>
</evidence>
<proteinExistence type="inferred from homology"/>
<feature type="compositionally biased region" description="Basic and acidic residues" evidence="14">
    <location>
        <begin position="1007"/>
        <end position="1016"/>
    </location>
</feature>
<evidence type="ECO:0000313" key="18">
    <source>
        <dbReference type="EMBL" id="KAF2154596.1"/>
    </source>
</evidence>
<dbReference type="InterPro" id="IPR014014">
    <property type="entry name" value="RNA_helicase_DEAD_Q_motif"/>
</dbReference>
<dbReference type="Gene3D" id="3.40.50.300">
    <property type="entry name" value="P-loop containing nucleotide triphosphate hydrolases"/>
    <property type="match status" value="2"/>
</dbReference>
<feature type="region of interest" description="Disordered" evidence="14">
    <location>
        <begin position="985"/>
        <end position="1022"/>
    </location>
</feature>
<dbReference type="InterPro" id="IPR001650">
    <property type="entry name" value="Helicase_C-like"/>
</dbReference>
<feature type="compositionally biased region" description="Basic and acidic residues" evidence="14">
    <location>
        <begin position="955"/>
        <end position="965"/>
    </location>
</feature>
<dbReference type="PROSITE" id="PS51192">
    <property type="entry name" value="HELICASE_ATP_BIND_1"/>
    <property type="match status" value="1"/>
</dbReference>
<dbReference type="OrthoDB" id="196131at2759"/>
<dbReference type="Pfam" id="PF23469">
    <property type="entry name" value="KH_12"/>
    <property type="match status" value="1"/>
</dbReference>
<feature type="region of interest" description="Disordered" evidence="14">
    <location>
        <begin position="935"/>
        <end position="967"/>
    </location>
</feature>
<feature type="domain" description="Helicase ATP-binding" evidence="15">
    <location>
        <begin position="547"/>
        <end position="725"/>
    </location>
</feature>
<keyword evidence="19" id="KW-1185">Reference proteome</keyword>
<feature type="domain" description="DEAD-box RNA helicase Q" evidence="17">
    <location>
        <begin position="516"/>
        <end position="544"/>
    </location>
</feature>
<dbReference type="Pfam" id="PF00270">
    <property type="entry name" value="DEAD"/>
    <property type="match status" value="1"/>
</dbReference>
<dbReference type="CDD" id="cd17953">
    <property type="entry name" value="DEADc_DDX46"/>
    <property type="match status" value="1"/>
</dbReference>
<organism evidence="18 19">
    <name type="scientific">Myriangium duriaei CBS 260.36</name>
    <dbReference type="NCBI Taxonomy" id="1168546"/>
    <lineage>
        <taxon>Eukaryota</taxon>
        <taxon>Fungi</taxon>
        <taxon>Dikarya</taxon>
        <taxon>Ascomycota</taxon>
        <taxon>Pezizomycotina</taxon>
        <taxon>Dothideomycetes</taxon>
        <taxon>Dothideomycetidae</taxon>
        <taxon>Myriangiales</taxon>
        <taxon>Myriangiaceae</taxon>
        <taxon>Myriangium</taxon>
    </lineage>
</organism>
<keyword evidence="7" id="KW-0067">ATP-binding</keyword>
<accession>A0A9P4J4S1</accession>
<keyword evidence="9" id="KW-0539">Nucleus</keyword>
<evidence type="ECO:0000259" key="15">
    <source>
        <dbReference type="PROSITE" id="PS51192"/>
    </source>
</evidence>
<feature type="compositionally biased region" description="Polar residues" evidence="14">
    <location>
        <begin position="190"/>
        <end position="219"/>
    </location>
</feature>
<dbReference type="PANTHER" id="PTHR47958">
    <property type="entry name" value="ATP-DEPENDENT RNA HELICASE DBP3"/>
    <property type="match status" value="1"/>
</dbReference>
<comment type="subcellular location">
    <subcellularLocation>
        <location evidence="1">Nucleus</location>
    </subcellularLocation>
</comment>
<evidence type="ECO:0000256" key="11">
    <source>
        <dbReference type="ARBA" id="ARBA00038511"/>
    </source>
</evidence>
<dbReference type="EMBL" id="ML996083">
    <property type="protein sequence ID" value="KAF2154596.1"/>
    <property type="molecule type" value="Genomic_DNA"/>
</dbReference>
<name>A0A9P4J4S1_9PEZI</name>
<evidence type="ECO:0000256" key="9">
    <source>
        <dbReference type="ARBA" id="ARBA00023242"/>
    </source>
</evidence>
<gene>
    <name evidence="18" type="ORF">K461DRAFT_319135</name>
</gene>
<evidence type="ECO:0000256" key="2">
    <source>
        <dbReference type="ARBA" id="ARBA00012552"/>
    </source>
</evidence>
<dbReference type="EC" id="3.6.4.13" evidence="2"/>
<dbReference type="Pfam" id="PF00271">
    <property type="entry name" value="Helicase_C"/>
    <property type="match status" value="1"/>
</dbReference>
<dbReference type="GO" id="GO:0003676">
    <property type="term" value="F:nucleic acid binding"/>
    <property type="evidence" value="ECO:0007669"/>
    <property type="project" value="InterPro"/>
</dbReference>
<dbReference type="PROSITE" id="PS00039">
    <property type="entry name" value="DEAD_ATP_HELICASE"/>
    <property type="match status" value="1"/>
</dbReference>
<dbReference type="InterPro" id="IPR011545">
    <property type="entry name" value="DEAD/DEAH_box_helicase_dom"/>
</dbReference>
<dbReference type="GO" id="GO:0005524">
    <property type="term" value="F:ATP binding"/>
    <property type="evidence" value="ECO:0007669"/>
    <property type="project" value="UniProtKB-KW"/>
</dbReference>
<dbReference type="Proteomes" id="UP000799439">
    <property type="component" value="Unassembled WGS sequence"/>
</dbReference>
<dbReference type="PROSITE" id="PS51194">
    <property type="entry name" value="HELICASE_CTER"/>
    <property type="match status" value="1"/>
</dbReference>
<dbReference type="InterPro" id="IPR056149">
    <property type="entry name" value="PRP5/DDX46/KHDC4_KH"/>
</dbReference>
<evidence type="ECO:0000256" key="3">
    <source>
        <dbReference type="ARBA" id="ARBA00022664"/>
    </source>
</evidence>
<evidence type="ECO:0000256" key="7">
    <source>
        <dbReference type="ARBA" id="ARBA00022840"/>
    </source>
</evidence>
<dbReference type="FunFam" id="3.40.50.300:FF:000079">
    <property type="entry name" value="probable ATP-dependent RNA helicase DDX17"/>
    <property type="match status" value="1"/>
</dbReference>
<protein>
    <recommendedName>
        <fullName evidence="2">RNA helicase</fullName>
        <ecNumber evidence="2">3.6.4.13</ecNumber>
    </recommendedName>
</protein>
<feature type="region of interest" description="Disordered" evidence="14">
    <location>
        <begin position="297"/>
        <end position="352"/>
    </location>
</feature>
<feature type="compositionally biased region" description="Basic and acidic residues" evidence="14">
    <location>
        <begin position="8"/>
        <end position="177"/>
    </location>
</feature>
<dbReference type="GO" id="GO:0005634">
    <property type="term" value="C:nucleus"/>
    <property type="evidence" value="ECO:0007669"/>
    <property type="project" value="UniProtKB-SubCell"/>
</dbReference>
<feature type="compositionally biased region" description="Basic and acidic residues" evidence="14">
    <location>
        <begin position="935"/>
        <end position="947"/>
    </location>
</feature>
<dbReference type="PROSITE" id="PS51195">
    <property type="entry name" value="Q_MOTIF"/>
    <property type="match status" value="1"/>
</dbReference>
<dbReference type="GO" id="GO:0003724">
    <property type="term" value="F:RNA helicase activity"/>
    <property type="evidence" value="ECO:0007669"/>
    <property type="project" value="UniProtKB-EC"/>
</dbReference>
<feature type="short sequence motif" description="Q motif" evidence="13">
    <location>
        <begin position="516"/>
        <end position="544"/>
    </location>
</feature>